<evidence type="ECO:0000256" key="4">
    <source>
        <dbReference type="RuleBase" id="RU363067"/>
    </source>
</evidence>
<evidence type="ECO:0000313" key="10">
    <source>
        <dbReference type="Proteomes" id="UP001281761"/>
    </source>
</evidence>
<protein>
    <recommendedName>
        <fullName evidence="4">Phosphodiesterase</fullName>
        <ecNumber evidence="4">3.1.4.-</ecNumber>
    </recommendedName>
</protein>
<keyword evidence="1 4" id="KW-0479">Metal-binding</keyword>
<feature type="region of interest" description="Disordered" evidence="6">
    <location>
        <begin position="936"/>
        <end position="963"/>
    </location>
</feature>
<dbReference type="Gene3D" id="1.10.1300.10">
    <property type="entry name" value="3'5'-cyclic nucleotide phosphodiesterase, catalytic domain"/>
    <property type="match status" value="1"/>
</dbReference>
<dbReference type="InterPro" id="IPR011006">
    <property type="entry name" value="CheY-like_superfamily"/>
</dbReference>
<keyword evidence="3" id="KW-0597">Phosphoprotein</keyword>
<dbReference type="SUPFAM" id="SSF109604">
    <property type="entry name" value="HD-domain/PDEase-like"/>
    <property type="match status" value="1"/>
</dbReference>
<evidence type="ECO:0000259" key="7">
    <source>
        <dbReference type="PROSITE" id="PS50110"/>
    </source>
</evidence>
<dbReference type="PROSITE" id="PS50110">
    <property type="entry name" value="RESPONSE_REGULATORY"/>
    <property type="match status" value="1"/>
</dbReference>
<comment type="caution">
    <text evidence="9">The sequence shown here is derived from an EMBL/GenBank/DDBJ whole genome shotgun (WGS) entry which is preliminary data.</text>
</comment>
<dbReference type="InterPro" id="IPR023088">
    <property type="entry name" value="PDEase"/>
</dbReference>
<dbReference type="PANTHER" id="PTHR11347">
    <property type="entry name" value="CYCLIC NUCLEOTIDE PHOSPHODIESTERASE"/>
    <property type="match status" value="1"/>
</dbReference>
<dbReference type="InterPro" id="IPR023174">
    <property type="entry name" value="PDEase_CS"/>
</dbReference>
<evidence type="ECO:0000256" key="1">
    <source>
        <dbReference type="ARBA" id="ARBA00022723"/>
    </source>
</evidence>
<feature type="region of interest" description="Disordered" evidence="6">
    <location>
        <begin position="2119"/>
        <end position="2163"/>
    </location>
</feature>
<accession>A0ABQ9XL72</accession>
<dbReference type="Proteomes" id="UP001281761">
    <property type="component" value="Unassembled WGS sequence"/>
</dbReference>
<keyword evidence="2 4" id="KW-0378">Hydrolase</keyword>
<dbReference type="InterPro" id="IPR036971">
    <property type="entry name" value="PDEase_catalytic_dom_sf"/>
</dbReference>
<evidence type="ECO:0000313" key="9">
    <source>
        <dbReference type="EMBL" id="KAK2952489.1"/>
    </source>
</evidence>
<dbReference type="PROSITE" id="PS51845">
    <property type="entry name" value="PDEASE_I_2"/>
    <property type="match status" value="1"/>
</dbReference>
<comment type="cofactor">
    <cofactor evidence="4">
        <name>a divalent metal cation</name>
        <dbReference type="ChEBI" id="CHEBI:60240"/>
    </cofactor>
    <text evidence="4">Binds 2 divalent metal cations per subunit. Site 1 may preferentially bind zinc ions, while site 2 has a preference for magnesium and/or manganese ions.</text>
</comment>
<sequence length="2381" mass="266230">MVTLSLHNSLTQPQHLPYCIPVPKHLAFPSYTSTHPLPPLSTITDHSASSNHPKSGPSAPPIPITGLSFIDPKPRPVIVRLSLFWAESDAKIQHPANPSFASVLSSKVAPLRPKTLPTRTAVRVRTVDGLNETVLSRPAIFKLKNERKAKLDEQATDVECSVSGLSECGALENDDFDRAVGFFFESVEILADLRSPLLVSLVRLDEEKEEINTDLGGLMLAVTGKGQVKLPPPRTENRVQLTARTNPYSSSFDPSSLFEMPLFAFSLSVFDLCVDEQAPRLVRIVDEAGTGYALSLAISTRQAGDMWDEKAGKKNHLVSITSSLVPSPSTLSTSPLPPLLLTRFVSNLNQHAASMGIPLPDDSNKRGRKAKQDAAPIPTFFKAPAVTPEDRAHRYPFFNLPFSCVPLSLFNLHLAQGFDLLSSSLPSRESLSTTYATSLPRAPLAQFLHLTGRDRPDSRPSTANSTGSNESTLSNGGLLRMGQDQTPTSTLTSPIVAVDFLTHAGASSYFRIDLPRSVVEDEESGFVFEFYVPNINGDKLGKAGVKNDSRLILKAVAFNRLDRSVVLSPNRSIPHLTRRVVRVCPFDSSLHFQPVRIDTRLVPHSFFTRQPPALQFNPIRLQSKQSSNALRRRAKEGLFIPTASTDEFGFEDADSCSEALHLLYPHSVYKEEGQMSSSTLHSQIEDPLFRISPFLARTEVKFNKPPFIVPSNHPDRYQRLVVSGPKAKKRASDAPSLVERLSTFVQWQTKKKHNLSHPIRNEEDAERSFDVFRSALQTLLKQHFQHETLSSEISSQDWRKGESKFVANFVENAVQTEKNKVELEKLKRAAEESEPVKKGFHQRLAEKRQEVEKKDDDDEIPEVDEEKLRALSEVEGRCVFIVNHADVIEKKLKLNQFDDLANEEEEDDECGRLRRLREKELLDRARAFLRDLEQQRAEEERRRREREEQKRQAEMKAKRDQEQAIVDGEDDDELKLRRRMMENEFGRLRGNETKTGANVQHRTAFRPLSPKPDKRSLTPPDLSDTLMTFHANETRRSIVLPEETRADIQFGGWYDKEYAQHSGPSYRASGREDSDDAAFGGWRSDDLGPGIDDWLRHPTQSQQGGGKKGRADTAPFDLDAVPKSPPNKKRRTELARELQERKTKTELLIDETVLLRSELRMKEIERMVPTTRWNIDKAKADLRDLRMALITTKERVLKLIGEDKTLAREADERILIAATKKDKKKKKDPNAEMENAAAVEKNRNERTRVQLELGRLKGQEEEYEAREKEGERALSALQADLDSLLSEYNTLQHRIVQTKGQQHAAQNKLGRLHHTPFPSPADVTQARTAPAQSVFLAGQSQHPFTQPASSQRPLYTVPQSPPIQFLRVFAQTTPVHTPVSERSRRSAHSSTPPSRHTQTSRMSQRSLKAIILSESPENQSSLSIICKSLEIEVLDVISDPDALFSLESLFRSNLLIIDSSAKHDQYPSLVSTIRQNSDFVDLPILAVYTSDSFSATVNLLTAGASDAIALPTDASSFSDALTVFFRKVLLTQSSKLRSTKLSLSSDPSELNIQSLVPTEETVWHLTSLLFQTIREMVPFSQADVHSSAITFKLETIRDAIEECLVCIEFNDSVPQPPTAPSSPISSSPVLNGRSSYPSGPIRSPIHSHRPSLAELTTKRILPPTESLLAPTDGISPQPSTASLSGASQMESFAPKAWRVPNTYANTTQSITTLTPVSTADTPSRSTPQLPQIYFSSADLHHIISSSNDSLNVFPSLQSTFLQIHQSERLLCASYPSFISPPSPFTVEGFELTRLAFVRLNTSTCHFDGLLSTEVIVPVLATNTEETTSPLPSSLIQYKFKPTTSTDPIPITHIFSMPKHHRFCTPHHKPHQHDGRLLHPLPQDILSLEFDSLLYTTEELKLFLITILSCLNFSSQTQFKHISVVAGFVECVCSLYSPFNAYHNFHHAFDVTQMVLALLHNIPGTVVLFSDLHVFVLVLACICHDVEHPGNNNVFQANSTSLAAQLTNNQSIIESYSIIRSWSLFTNPAISPFGDCLSPPPALTPTGSHVGQMKERKKEKLKGLQESFRTLFIQCILATDMAEHVRYVQRLGFQSEAIADKLNQCAQKEREWVKAFMRKDAEEKQAKGSSQSQSSETQASATTSPNPPPFLKRKGSQPGAKPLLRRSTLLDLTPTLTITHYLSLQPAATRPSMVSLRDAQLREETDSDLLLLIMKVLIKCADISNMSRGFPIALKWSERMMHEMLHQKQLEEKIKLPISVNTKPFAEMEVGFSVFVVEPFFTLVDKALPAFNTLYANLQHNIARWKDASAGNKTFAEILKEDPECVCDPLACVKQVRRARVVEDRVEVAEAQEDDASEFPPVEQTCSSTVSVFRSDLVLQFV</sequence>
<organism evidence="9 10">
    <name type="scientific">Blattamonas nauphoetae</name>
    <dbReference type="NCBI Taxonomy" id="2049346"/>
    <lineage>
        <taxon>Eukaryota</taxon>
        <taxon>Metamonada</taxon>
        <taxon>Preaxostyla</taxon>
        <taxon>Oxymonadida</taxon>
        <taxon>Blattamonas</taxon>
    </lineage>
</organism>
<feature type="region of interest" description="Disordered" evidence="6">
    <location>
        <begin position="1005"/>
        <end position="1024"/>
    </location>
</feature>
<evidence type="ECO:0000256" key="2">
    <source>
        <dbReference type="ARBA" id="ARBA00022801"/>
    </source>
</evidence>
<evidence type="ECO:0000256" key="5">
    <source>
        <dbReference type="SAM" id="Coils"/>
    </source>
</evidence>
<feature type="modified residue" description="4-aspartylphosphate" evidence="3">
    <location>
        <position position="1458"/>
    </location>
</feature>
<dbReference type="EC" id="3.1.4.-" evidence="4"/>
<feature type="compositionally biased region" description="Polar residues" evidence="6">
    <location>
        <begin position="1674"/>
        <end position="1687"/>
    </location>
</feature>
<dbReference type="CDD" id="cd00077">
    <property type="entry name" value="HDc"/>
    <property type="match status" value="1"/>
</dbReference>
<reference evidence="9 10" key="1">
    <citation type="journal article" date="2022" name="bioRxiv">
        <title>Genomics of Preaxostyla Flagellates Illuminates Evolutionary Transitions and the Path Towards Mitochondrial Loss.</title>
        <authorList>
            <person name="Novak L.V.F."/>
            <person name="Treitli S.C."/>
            <person name="Pyrih J."/>
            <person name="Halakuc P."/>
            <person name="Pipaliya S.V."/>
            <person name="Vacek V."/>
            <person name="Brzon O."/>
            <person name="Soukal P."/>
            <person name="Eme L."/>
            <person name="Dacks J.B."/>
            <person name="Karnkowska A."/>
            <person name="Elias M."/>
            <person name="Hampl V."/>
        </authorList>
    </citation>
    <scope>NUCLEOTIDE SEQUENCE [LARGE SCALE GENOMIC DNA]</scope>
    <source>
        <strain evidence="9">NAU3</strain>
        <tissue evidence="9">Gut</tissue>
    </source>
</reference>
<comment type="similarity">
    <text evidence="4">Belongs to the cyclic nucleotide phosphodiesterase family.</text>
</comment>
<evidence type="ECO:0000256" key="3">
    <source>
        <dbReference type="PROSITE-ProRule" id="PRU00169"/>
    </source>
</evidence>
<feature type="region of interest" description="Disordered" evidence="6">
    <location>
        <begin position="1062"/>
        <end position="1133"/>
    </location>
</feature>
<feature type="region of interest" description="Disordered" evidence="6">
    <location>
        <begin position="1221"/>
        <end position="1245"/>
    </location>
</feature>
<evidence type="ECO:0000256" key="6">
    <source>
        <dbReference type="SAM" id="MobiDB-lite"/>
    </source>
</evidence>
<feature type="domain" description="Response regulatory" evidence="7">
    <location>
        <begin position="1408"/>
        <end position="1525"/>
    </location>
</feature>
<dbReference type="InterPro" id="IPR002073">
    <property type="entry name" value="PDEase_catalytic_dom"/>
</dbReference>
<dbReference type="InterPro" id="IPR003607">
    <property type="entry name" value="HD/PDEase_dom"/>
</dbReference>
<feature type="compositionally biased region" description="Polar residues" evidence="6">
    <location>
        <begin position="1388"/>
        <end position="1404"/>
    </location>
</feature>
<keyword evidence="10" id="KW-1185">Reference proteome</keyword>
<dbReference type="EMBL" id="JARBJD010000103">
    <property type="protein sequence ID" value="KAK2952489.1"/>
    <property type="molecule type" value="Genomic_DNA"/>
</dbReference>
<feature type="domain" description="PDEase" evidence="8">
    <location>
        <begin position="1868"/>
        <end position="2311"/>
    </location>
</feature>
<evidence type="ECO:0000259" key="8">
    <source>
        <dbReference type="PROSITE" id="PS51845"/>
    </source>
</evidence>
<dbReference type="SMART" id="SM00471">
    <property type="entry name" value="HDc"/>
    <property type="match status" value="1"/>
</dbReference>
<dbReference type="Pfam" id="PF00233">
    <property type="entry name" value="PDEase_I"/>
    <property type="match status" value="1"/>
</dbReference>
<gene>
    <name evidence="9" type="ORF">BLNAU_12595</name>
</gene>
<feature type="region of interest" description="Disordered" evidence="6">
    <location>
        <begin position="832"/>
        <end position="860"/>
    </location>
</feature>
<proteinExistence type="inferred from homology"/>
<dbReference type="InterPro" id="IPR001789">
    <property type="entry name" value="Sig_transdc_resp-reg_receiver"/>
</dbReference>
<feature type="region of interest" description="Disordered" evidence="6">
    <location>
        <begin position="1665"/>
        <end position="1687"/>
    </location>
</feature>
<keyword evidence="5" id="KW-0175">Coiled coil</keyword>
<feature type="compositionally biased region" description="Polar residues" evidence="6">
    <location>
        <begin position="459"/>
        <end position="475"/>
    </location>
</feature>
<feature type="coiled-coil region" evidence="5">
    <location>
        <begin position="1260"/>
        <end position="1294"/>
    </location>
</feature>
<feature type="compositionally biased region" description="Basic and acidic residues" evidence="6">
    <location>
        <begin position="832"/>
        <end position="854"/>
    </location>
</feature>
<feature type="region of interest" description="Disordered" evidence="6">
    <location>
        <begin position="1615"/>
        <end position="1649"/>
    </location>
</feature>
<dbReference type="PRINTS" id="PR00387">
    <property type="entry name" value="PDIESTERASE1"/>
</dbReference>
<name>A0ABQ9XL72_9EUKA</name>
<feature type="region of interest" description="Disordered" evidence="6">
    <location>
        <begin position="1376"/>
        <end position="1404"/>
    </location>
</feature>
<feature type="compositionally biased region" description="Basic and acidic residues" evidence="6">
    <location>
        <begin position="936"/>
        <end position="962"/>
    </location>
</feature>
<feature type="region of interest" description="Disordered" evidence="6">
    <location>
        <begin position="39"/>
        <end position="64"/>
    </location>
</feature>
<dbReference type="SUPFAM" id="SSF52172">
    <property type="entry name" value="CheY-like"/>
    <property type="match status" value="1"/>
</dbReference>
<feature type="compositionally biased region" description="Polar residues" evidence="6">
    <location>
        <begin position="39"/>
        <end position="53"/>
    </location>
</feature>
<feature type="compositionally biased region" description="Low complexity" evidence="6">
    <location>
        <begin position="2126"/>
        <end position="2143"/>
    </location>
</feature>
<dbReference type="PROSITE" id="PS00126">
    <property type="entry name" value="PDEASE_I_1"/>
    <property type="match status" value="1"/>
</dbReference>
<feature type="region of interest" description="Disordered" evidence="6">
    <location>
        <begin position="451"/>
        <end position="487"/>
    </location>
</feature>